<dbReference type="GO" id="GO:0016020">
    <property type="term" value="C:membrane"/>
    <property type="evidence" value="ECO:0007669"/>
    <property type="project" value="UniProtKB-SubCell"/>
</dbReference>
<proteinExistence type="predicted"/>
<feature type="non-terminal residue" evidence="11">
    <location>
        <position position="1"/>
    </location>
</feature>
<dbReference type="PANTHER" id="PTHR15860">
    <property type="entry name" value="UNCHARACTERIZED RING FINGER-CONTAINING PROTEIN"/>
    <property type="match status" value="1"/>
</dbReference>
<keyword evidence="3" id="KW-0479">Metal-binding</keyword>
<dbReference type="SUPFAM" id="SSF57850">
    <property type="entry name" value="RING/U-box"/>
    <property type="match status" value="1"/>
</dbReference>
<dbReference type="PROSITE" id="PS00518">
    <property type="entry name" value="ZF_RING_1"/>
    <property type="match status" value="1"/>
</dbReference>
<dbReference type="Proteomes" id="UP000318571">
    <property type="component" value="Chromosome 9"/>
</dbReference>
<keyword evidence="7" id="KW-1133">Transmembrane helix</keyword>
<dbReference type="InterPro" id="IPR017907">
    <property type="entry name" value="Znf_RING_CS"/>
</dbReference>
<dbReference type="GO" id="GO:0061630">
    <property type="term" value="F:ubiquitin protein ligase activity"/>
    <property type="evidence" value="ECO:0007669"/>
    <property type="project" value="InterPro"/>
</dbReference>
<dbReference type="PROSITE" id="PS50089">
    <property type="entry name" value="ZF_RING_2"/>
    <property type="match status" value="1"/>
</dbReference>
<evidence type="ECO:0000313" key="11">
    <source>
        <dbReference type="EMBL" id="TRY71178.1"/>
    </source>
</evidence>
<dbReference type="InterPro" id="IPR013083">
    <property type="entry name" value="Znf_RING/FYVE/PHD"/>
</dbReference>
<comment type="caution">
    <text evidence="11">The sequence shown here is derived from an EMBL/GenBank/DDBJ whole genome shotgun (WGS) entry which is preliminary data.</text>
</comment>
<evidence type="ECO:0000256" key="6">
    <source>
        <dbReference type="ARBA" id="ARBA00022833"/>
    </source>
</evidence>
<dbReference type="AlphaFoldDB" id="A0A553P0G6"/>
<organism evidence="11 12">
    <name type="scientific">Tigriopus californicus</name>
    <name type="common">Marine copepod</name>
    <dbReference type="NCBI Taxonomy" id="6832"/>
    <lineage>
        <taxon>Eukaryota</taxon>
        <taxon>Metazoa</taxon>
        <taxon>Ecdysozoa</taxon>
        <taxon>Arthropoda</taxon>
        <taxon>Crustacea</taxon>
        <taxon>Multicrustacea</taxon>
        <taxon>Hexanauplia</taxon>
        <taxon>Copepoda</taxon>
        <taxon>Harpacticoida</taxon>
        <taxon>Harpacticidae</taxon>
        <taxon>Tigriopus</taxon>
    </lineage>
</organism>
<keyword evidence="2" id="KW-0812">Transmembrane</keyword>
<dbReference type="InterPro" id="IPR044235">
    <property type="entry name" value="RNFT1/2"/>
</dbReference>
<evidence type="ECO:0000259" key="10">
    <source>
        <dbReference type="PROSITE" id="PS50089"/>
    </source>
</evidence>
<keyword evidence="6" id="KW-0862">Zinc</keyword>
<keyword evidence="5" id="KW-0833">Ubl conjugation pathway</keyword>
<evidence type="ECO:0000256" key="5">
    <source>
        <dbReference type="ARBA" id="ARBA00022786"/>
    </source>
</evidence>
<evidence type="ECO:0000256" key="2">
    <source>
        <dbReference type="ARBA" id="ARBA00022692"/>
    </source>
</evidence>
<dbReference type="Pfam" id="PF13639">
    <property type="entry name" value="zf-RING_2"/>
    <property type="match status" value="1"/>
</dbReference>
<dbReference type="Gene3D" id="3.30.40.10">
    <property type="entry name" value="Zinc/RING finger domain, C3HC4 (zinc finger)"/>
    <property type="match status" value="1"/>
</dbReference>
<evidence type="ECO:0000256" key="3">
    <source>
        <dbReference type="ARBA" id="ARBA00022723"/>
    </source>
</evidence>
<comment type="subcellular location">
    <subcellularLocation>
        <location evidence="1">Membrane</location>
        <topology evidence="1">Multi-pass membrane protein</topology>
    </subcellularLocation>
</comment>
<dbReference type="OMA" id="FFLRAYM"/>
<dbReference type="GO" id="GO:0008270">
    <property type="term" value="F:zinc ion binding"/>
    <property type="evidence" value="ECO:0007669"/>
    <property type="project" value="UniProtKB-KW"/>
</dbReference>
<reference evidence="11 12" key="1">
    <citation type="journal article" date="2018" name="Nat. Ecol. Evol.">
        <title>Genomic signatures of mitonuclear coevolution across populations of Tigriopus californicus.</title>
        <authorList>
            <person name="Barreto F.S."/>
            <person name="Watson E.T."/>
            <person name="Lima T.G."/>
            <person name="Willett C.S."/>
            <person name="Edmands S."/>
            <person name="Li W."/>
            <person name="Burton R.S."/>
        </authorList>
    </citation>
    <scope>NUCLEOTIDE SEQUENCE [LARGE SCALE GENOMIC DNA]</scope>
    <source>
        <strain evidence="11 12">San Diego</strain>
    </source>
</reference>
<dbReference type="PANTHER" id="PTHR15860:SF0">
    <property type="entry name" value="LP20373P"/>
    <property type="match status" value="1"/>
</dbReference>
<dbReference type="EMBL" id="VCGU01000009">
    <property type="protein sequence ID" value="TRY71178.1"/>
    <property type="molecule type" value="Genomic_DNA"/>
</dbReference>
<evidence type="ECO:0000256" key="9">
    <source>
        <dbReference type="PROSITE-ProRule" id="PRU00175"/>
    </source>
</evidence>
<keyword evidence="12" id="KW-1185">Reference proteome</keyword>
<accession>A0A553P0G6</accession>
<evidence type="ECO:0000256" key="4">
    <source>
        <dbReference type="ARBA" id="ARBA00022771"/>
    </source>
</evidence>
<evidence type="ECO:0000256" key="7">
    <source>
        <dbReference type="ARBA" id="ARBA00022989"/>
    </source>
</evidence>
<feature type="domain" description="RING-type" evidence="10">
    <location>
        <begin position="141"/>
        <end position="179"/>
    </location>
</feature>
<keyword evidence="4 9" id="KW-0863">Zinc-finger</keyword>
<evidence type="ECO:0000313" key="12">
    <source>
        <dbReference type="Proteomes" id="UP000318571"/>
    </source>
</evidence>
<name>A0A553P0G6_TIGCA</name>
<dbReference type="SMART" id="SM00184">
    <property type="entry name" value="RING"/>
    <property type="match status" value="1"/>
</dbReference>
<gene>
    <name evidence="11" type="ORF">TCAL_12357</name>
</gene>
<evidence type="ECO:0000256" key="8">
    <source>
        <dbReference type="ARBA" id="ARBA00023136"/>
    </source>
</evidence>
<feature type="non-terminal residue" evidence="11">
    <location>
        <position position="200"/>
    </location>
</feature>
<evidence type="ECO:0000256" key="1">
    <source>
        <dbReference type="ARBA" id="ARBA00004141"/>
    </source>
</evidence>
<keyword evidence="8" id="KW-0472">Membrane</keyword>
<dbReference type="InterPro" id="IPR001841">
    <property type="entry name" value="Znf_RING"/>
</dbReference>
<dbReference type="STRING" id="6832.A0A553P0G6"/>
<dbReference type="GO" id="GO:1904294">
    <property type="term" value="P:positive regulation of ERAD pathway"/>
    <property type="evidence" value="ECO:0007669"/>
    <property type="project" value="InterPro"/>
</dbReference>
<sequence length="200" mass="23118">AIFLPPSKIESFYDLFWFVGVNDFILKFVSVIFKVGLLLLPNTAVPYQKRGKYFLFIERTSQIHRELAPIHIWLLFLLNGYERIPGKVLGVIMVAVYMVAKGKLLLKSARCWKQAIHKILQSKSYGKNPNPDEIKASGGSCPICYEDYRLPTLLHCKHIFCEECLATWFDREKTCPLCRAQVTEDPEWRDGSTSHFVQLF</sequence>
<protein>
    <recommendedName>
        <fullName evidence="10">RING-type domain-containing protein</fullName>
    </recommendedName>
</protein>